<protein>
    <recommendedName>
        <fullName evidence="4">DUF4283 domain-containing protein</fullName>
    </recommendedName>
</protein>
<feature type="region of interest" description="Disordered" evidence="1">
    <location>
        <begin position="1"/>
        <end position="115"/>
    </location>
</feature>
<feature type="region of interest" description="Disordered" evidence="1">
    <location>
        <begin position="148"/>
        <end position="180"/>
    </location>
</feature>
<organism evidence="2 3">
    <name type="scientific">Tanacetum coccineum</name>
    <dbReference type="NCBI Taxonomy" id="301880"/>
    <lineage>
        <taxon>Eukaryota</taxon>
        <taxon>Viridiplantae</taxon>
        <taxon>Streptophyta</taxon>
        <taxon>Embryophyta</taxon>
        <taxon>Tracheophyta</taxon>
        <taxon>Spermatophyta</taxon>
        <taxon>Magnoliopsida</taxon>
        <taxon>eudicotyledons</taxon>
        <taxon>Gunneridae</taxon>
        <taxon>Pentapetalae</taxon>
        <taxon>asterids</taxon>
        <taxon>campanulids</taxon>
        <taxon>Asterales</taxon>
        <taxon>Asteraceae</taxon>
        <taxon>Asteroideae</taxon>
        <taxon>Anthemideae</taxon>
        <taxon>Anthemidinae</taxon>
        <taxon>Tanacetum</taxon>
    </lineage>
</organism>
<dbReference type="EMBL" id="BQNB010008632">
    <property type="protein sequence ID" value="GJS52103.1"/>
    <property type="molecule type" value="Genomic_DNA"/>
</dbReference>
<evidence type="ECO:0008006" key="4">
    <source>
        <dbReference type="Google" id="ProtNLM"/>
    </source>
</evidence>
<sequence>MLAVCNTDMSNLPKSPKPSSSAERVPQGTKPGAKPGYKKHSTSLTQPSVSSSEATKGGSSKRPTSSKTSHLKRKKESSSAMDSKPRQTSASTSVVAEMHKEDQQVAHRPTSLRVTSKERAYPQLSYGMSAFTFIEPVFSASYISHSESASGNDASADFTTEADPEISAPNDYVPHQQGPDEGSKYYTPDHTFVGTNPSILIYTTKSVGDGSQTVHSISGTKVDTRTAFRDDEHQDNEPFIALEESSEENVERNKDTHKLKQEKQKAAAKIATFKAQFVFPNINQLTEHLLKKRIKEFEIELPEVFNEILQKLKTFSSTFSSLTTQTLEALPGLLNKLTDTLNRFGSILNTHNEGVPSAGKSTALPAKGEKNTNPVTEDAELANLVDLIGIDVVEEYHKKKEDGSEEVISNLKTRVDQLTQTEQELKIDLNKPLKEQDPLNELNELANKKRKRASDFKTEEDLSKSFSPAWLTIPSWTMSISLTEGESRDIKLEGKGLANIWWWSLSGTDIQERDKKKAKNKQIRAQSRKDQVKSKSKVIHMKKIQLEGLKLGERGRVGGQGFMGCGGVAVGGGVMAERRLQLSVWMAYEERNKRIFKKKSRKVEQVRDVIITIVRLKIIALRFKKSLKVAKILDIWKTRMIQLLMEMDKSIWSFWFSVIGCLWERMHGELRMHALRMERGFLSSGGRRVKQKKNFGTCVDATHVDHNVMQPNRNVQSNSGNINDFSNINVRSNDVVTSSPNDIQHVVNAGTIYVSKIVDGGSGKLADVGAELDKNLSLNSSTTCHTSNGNNTGTGSFSKLFNATPTRKIINFCTLLAQAGNGVDVVISMESVRVAHERLSSFVYIFFMGKRFSSKDGMDAMIENGPWVICNVSLVMKKWTPDVNIMKEDVCNILVWVKFHDIPITAFTEDGLSTATKFHTPLMLDSCTSSMCTEPWVRSSYARAMVELRADIELKDTLVFVVLKFVGEGYTMSTIRVEYEWTPPRCSSCKVFSHVLDECPKKTIPDNGASSNGTKKQVGVARQELVEKEGNSDVVSSANGTSSKAFGSPNTTPLATTINDLEKQMLDEKLVLVDITDLGLLIYFLDILLPVILRLYGSPTGSLVAYSDTDWAGSPSTRRSTSGYCYRGVANVVVDTAWIRNLLRELHSSLLSGTLVYCDNVGVIYLVANPVHHQRAKHIVIDIHFVSDMVTRG</sequence>
<keyword evidence="3" id="KW-1185">Reference proteome</keyword>
<feature type="region of interest" description="Disordered" evidence="1">
    <location>
        <begin position="513"/>
        <end position="532"/>
    </location>
</feature>
<name>A0ABQ4WGZ0_9ASTR</name>
<reference evidence="2" key="1">
    <citation type="journal article" date="2022" name="Int. J. Mol. Sci.">
        <title>Draft Genome of Tanacetum Coccineum: Genomic Comparison of Closely Related Tanacetum-Family Plants.</title>
        <authorList>
            <person name="Yamashiro T."/>
            <person name="Shiraishi A."/>
            <person name="Nakayama K."/>
            <person name="Satake H."/>
        </authorList>
    </citation>
    <scope>NUCLEOTIDE SEQUENCE</scope>
</reference>
<feature type="compositionally biased region" description="Polar residues" evidence="1">
    <location>
        <begin position="78"/>
        <end position="94"/>
    </location>
</feature>
<reference evidence="2" key="2">
    <citation type="submission" date="2022-01" db="EMBL/GenBank/DDBJ databases">
        <authorList>
            <person name="Yamashiro T."/>
            <person name="Shiraishi A."/>
            <person name="Satake H."/>
            <person name="Nakayama K."/>
        </authorList>
    </citation>
    <scope>NUCLEOTIDE SEQUENCE</scope>
</reference>
<evidence type="ECO:0000313" key="3">
    <source>
        <dbReference type="Proteomes" id="UP001151760"/>
    </source>
</evidence>
<feature type="compositionally biased region" description="Low complexity" evidence="1">
    <location>
        <begin position="42"/>
        <end position="52"/>
    </location>
</feature>
<comment type="caution">
    <text evidence="2">The sequence shown here is derived from an EMBL/GenBank/DDBJ whole genome shotgun (WGS) entry which is preliminary data.</text>
</comment>
<dbReference type="PANTHER" id="PTHR31286:SF99">
    <property type="entry name" value="DUF4283 DOMAIN-CONTAINING PROTEIN"/>
    <property type="match status" value="1"/>
</dbReference>
<dbReference type="InterPro" id="IPR040256">
    <property type="entry name" value="At4g02000-like"/>
</dbReference>
<dbReference type="PANTHER" id="PTHR31286">
    <property type="entry name" value="GLYCINE-RICH CELL WALL STRUCTURAL PROTEIN 1.8-LIKE"/>
    <property type="match status" value="1"/>
</dbReference>
<evidence type="ECO:0000256" key="1">
    <source>
        <dbReference type="SAM" id="MobiDB-lite"/>
    </source>
</evidence>
<feature type="region of interest" description="Disordered" evidence="1">
    <location>
        <begin position="438"/>
        <end position="458"/>
    </location>
</feature>
<feature type="compositionally biased region" description="Polar residues" evidence="1">
    <location>
        <begin position="53"/>
        <end position="68"/>
    </location>
</feature>
<dbReference type="CDD" id="cd09272">
    <property type="entry name" value="RNase_HI_RT_Ty1"/>
    <property type="match status" value="1"/>
</dbReference>
<gene>
    <name evidence="2" type="ORF">Tco_0625465</name>
</gene>
<proteinExistence type="predicted"/>
<accession>A0ABQ4WGZ0</accession>
<dbReference type="Proteomes" id="UP001151760">
    <property type="component" value="Unassembled WGS sequence"/>
</dbReference>
<evidence type="ECO:0000313" key="2">
    <source>
        <dbReference type="EMBL" id="GJS52103.1"/>
    </source>
</evidence>